<dbReference type="Proteomes" id="UP000747791">
    <property type="component" value="Unassembled WGS sequence"/>
</dbReference>
<dbReference type="PANTHER" id="PTHR30476:SF0">
    <property type="entry name" value="UPF0234 PROTEIN YAJQ"/>
    <property type="match status" value="1"/>
</dbReference>
<dbReference type="InterPro" id="IPR035570">
    <property type="entry name" value="UPF0234_N"/>
</dbReference>
<dbReference type="GO" id="GO:0000166">
    <property type="term" value="F:nucleotide binding"/>
    <property type="evidence" value="ECO:0007669"/>
    <property type="project" value="UniProtKB-UniRule"/>
</dbReference>
<dbReference type="CDD" id="cd11740">
    <property type="entry name" value="YajQ_like"/>
    <property type="match status" value="1"/>
</dbReference>
<dbReference type="Pfam" id="PF04461">
    <property type="entry name" value="YajQ"/>
    <property type="match status" value="1"/>
</dbReference>
<evidence type="ECO:0000313" key="5">
    <source>
        <dbReference type="EMBL" id="NCU63069.1"/>
    </source>
</evidence>
<dbReference type="HAMAP" id="MF_00632">
    <property type="entry name" value="UPF0234"/>
    <property type="match status" value="1"/>
</dbReference>
<reference evidence="5 6" key="1">
    <citation type="submission" date="2018-10" db="EMBL/GenBank/DDBJ databases">
        <title>Iterative Subtractive Binning of Freshwater Chronoseries Metagenomes Recovers Nearly Complete Genomes from over Four Hundred Novel Species.</title>
        <authorList>
            <person name="Rodriguez-R L.M."/>
            <person name="Tsementzi D."/>
            <person name="Luo C."/>
            <person name="Konstantinidis K.T."/>
        </authorList>
    </citation>
    <scope>NUCLEOTIDE SEQUENCE [LARGE SCALE GENOMIC DNA]</scope>
    <source>
        <strain evidence="5">WB7_2B_003</strain>
        <strain evidence="4">WB8_2A_004</strain>
    </source>
</reference>
<dbReference type="InterPro" id="IPR035571">
    <property type="entry name" value="UPF0234-like_C"/>
</dbReference>
<name>A0A845S814_9PROT</name>
<dbReference type="AlphaFoldDB" id="A0A845S814"/>
<organism evidence="5 6">
    <name type="scientific">Candidatus Fonsibacter lacus</name>
    <dbReference type="NCBI Taxonomy" id="2576439"/>
    <lineage>
        <taxon>Bacteria</taxon>
        <taxon>Pseudomonadati</taxon>
        <taxon>Pseudomonadota</taxon>
        <taxon>Alphaproteobacteria</taxon>
        <taxon>Candidatus Pelagibacterales</taxon>
        <taxon>Candidatus Pelagibacterales incertae sedis</taxon>
        <taxon>Candidatus Fonsibacter</taxon>
    </lineage>
</organism>
<dbReference type="SUPFAM" id="SSF89963">
    <property type="entry name" value="YajQ-like"/>
    <property type="match status" value="2"/>
</dbReference>
<dbReference type="EMBL" id="RGGN01000106">
    <property type="protein sequence ID" value="NCU63069.1"/>
    <property type="molecule type" value="Genomic_DNA"/>
</dbReference>
<evidence type="ECO:0000313" key="6">
    <source>
        <dbReference type="Proteomes" id="UP000572953"/>
    </source>
</evidence>
<evidence type="ECO:0000256" key="2">
    <source>
        <dbReference type="ARBA" id="ARBA00093450"/>
    </source>
</evidence>
<dbReference type="InterPro" id="IPR036183">
    <property type="entry name" value="YajQ-like_sf"/>
</dbReference>
<dbReference type="EMBL" id="RGOB01000073">
    <property type="protein sequence ID" value="NCU53243.1"/>
    <property type="molecule type" value="Genomic_DNA"/>
</dbReference>
<comment type="similarity">
    <text evidence="2 3">Belongs to the YajQ family.</text>
</comment>
<evidence type="ECO:0000256" key="1">
    <source>
        <dbReference type="ARBA" id="ARBA00022741"/>
    </source>
</evidence>
<comment type="function">
    <text evidence="3">Nucleotide-binding protein.</text>
</comment>
<accession>A0A845S814</accession>
<dbReference type="InterPro" id="IPR007551">
    <property type="entry name" value="YajQ/Smlt4090-like"/>
</dbReference>
<dbReference type="Proteomes" id="UP000572953">
    <property type="component" value="Unassembled WGS sequence"/>
</dbReference>
<keyword evidence="1 3" id="KW-0547">Nucleotide-binding</keyword>
<comment type="caution">
    <text evidence="5">The sequence shown here is derived from an EMBL/GenBank/DDBJ whole genome shotgun (WGS) entry which is preliminary data.</text>
</comment>
<dbReference type="NCBIfam" id="NF003819">
    <property type="entry name" value="PRK05412.1"/>
    <property type="match status" value="1"/>
</dbReference>
<evidence type="ECO:0000313" key="4">
    <source>
        <dbReference type="EMBL" id="NCU53243.1"/>
    </source>
</evidence>
<gene>
    <name evidence="5" type="ORF">EBV78_03135</name>
    <name evidence="4" type="ORF">EBX74_02935</name>
</gene>
<sequence>MPSFDVVSRINYQEFDNALANCLREIGTRYDFKGLNISIERKDKTITTLAPDNIKLKQVNELLQTHLIRRKVDPRVIKIKNSETATGGTVRQISELKEGIDQESAKKIIAQVKSLKLKIQVKIQGEELRADGKKRDDLQEAIAAIRAIDIGQPMEFVNFRD</sequence>
<protein>
    <recommendedName>
        <fullName evidence="3">Nucleotide-binding protein EBV78_03135</fullName>
    </recommendedName>
</protein>
<dbReference type="PANTHER" id="PTHR30476">
    <property type="entry name" value="UPF0234 PROTEIN YAJQ"/>
    <property type="match status" value="1"/>
</dbReference>
<dbReference type="Gene3D" id="3.30.70.860">
    <property type="match status" value="1"/>
</dbReference>
<evidence type="ECO:0000256" key="3">
    <source>
        <dbReference type="HAMAP-Rule" id="MF_00632"/>
    </source>
</evidence>
<proteinExistence type="inferred from homology"/>
<dbReference type="Gene3D" id="3.30.70.990">
    <property type="entry name" value="YajQ-like, domain 2"/>
    <property type="match status" value="1"/>
</dbReference>
<dbReference type="GO" id="GO:0005829">
    <property type="term" value="C:cytosol"/>
    <property type="evidence" value="ECO:0007669"/>
    <property type="project" value="TreeGrafter"/>
</dbReference>